<dbReference type="AlphaFoldDB" id="A0A212CQ12"/>
<accession>A0A212CQ12</accession>
<evidence type="ECO:0000256" key="1">
    <source>
        <dbReference type="SAM" id="MobiDB-lite"/>
    </source>
</evidence>
<organism evidence="2 3">
    <name type="scientific">Cervus elaphus hippelaphus</name>
    <name type="common">European red deer</name>
    <dbReference type="NCBI Taxonomy" id="46360"/>
    <lineage>
        <taxon>Eukaryota</taxon>
        <taxon>Metazoa</taxon>
        <taxon>Chordata</taxon>
        <taxon>Craniata</taxon>
        <taxon>Vertebrata</taxon>
        <taxon>Euteleostomi</taxon>
        <taxon>Mammalia</taxon>
        <taxon>Eutheria</taxon>
        <taxon>Laurasiatheria</taxon>
        <taxon>Artiodactyla</taxon>
        <taxon>Ruminantia</taxon>
        <taxon>Pecora</taxon>
        <taxon>Cervidae</taxon>
        <taxon>Cervinae</taxon>
        <taxon>Cervus</taxon>
    </lineage>
</organism>
<dbReference type="EMBL" id="MKHE01000015">
    <property type="protein sequence ID" value="OWK07965.1"/>
    <property type="molecule type" value="Genomic_DNA"/>
</dbReference>
<keyword evidence="3" id="KW-1185">Reference proteome</keyword>
<protein>
    <submittedName>
        <fullName evidence="2">Uncharacterized protein</fullName>
    </submittedName>
</protein>
<name>A0A212CQ12_CEREH</name>
<evidence type="ECO:0000313" key="3">
    <source>
        <dbReference type="Proteomes" id="UP000242450"/>
    </source>
</evidence>
<evidence type="ECO:0000313" key="2">
    <source>
        <dbReference type="EMBL" id="OWK07965.1"/>
    </source>
</evidence>
<reference evidence="2 3" key="1">
    <citation type="journal article" date="2018" name="Mol. Genet. Genomics">
        <title>The red deer Cervus elaphus genome CerEla1.0: sequencing, annotating, genes, and chromosomes.</title>
        <authorList>
            <person name="Bana N.A."/>
            <person name="Nyiri A."/>
            <person name="Nagy J."/>
            <person name="Frank K."/>
            <person name="Nagy T."/>
            <person name="Steger V."/>
            <person name="Schiller M."/>
            <person name="Lakatos P."/>
            <person name="Sugar L."/>
            <person name="Horn P."/>
            <person name="Barta E."/>
            <person name="Orosz L."/>
        </authorList>
    </citation>
    <scope>NUCLEOTIDE SEQUENCE [LARGE SCALE GENOMIC DNA]</scope>
    <source>
        <strain evidence="2">Hungarian</strain>
    </source>
</reference>
<dbReference type="Proteomes" id="UP000242450">
    <property type="component" value="Chromosome 15"/>
</dbReference>
<comment type="caution">
    <text evidence="2">The sequence shown here is derived from an EMBL/GenBank/DDBJ whole genome shotgun (WGS) entry which is preliminary data.</text>
</comment>
<proteinExistence type="predicted"/>
<gene>
    <name evidence="2" type="ORF">Celaphus_00008790</name>
</gene>
<feature type="region of interest" description="Disordered" evidence="1">
    <location>
        <begin position="15"/>
        <end position="42"/>
    </location>
</feature>
<sequence>MVQTLEQYEFCYKVRPRSPASGPPPPPCSSDSSLGGRPRTLHPDCLALKVGTSSPWVKESPLYITEQRHA</sequence>
<feature type="non-terminal residue" evidence="2">
    <location>
        <position position="70"/>
    </location>
</feature>